<dbReference type="Proteomes" id="UP001272137">
    <property type="component" value="Unassembled WGS sequence"/>
</dbReference>
<dbReference type="Pfam" id="PF21446">
    <property type="entry name" value="Gp34_trimer"/>
    <property type="match status" value="1"/>
</dbReference>
<dbReference type="EMBL" id="QXCT01000001">
    <property type="protein sequence ID" value="MDW9252053.1"/>
    <property type="molecule type" value="Genomic_DNA"/>
</dbReference>
<evidence type="ECO:0000256" key="1">
    <source>
        <dbReference type="SAM" id="MobiDB-lite"/>
    </source>
</evidence>
<gene>
    <name evidence="3" type="ORF">C7S16_6488</name>
</gene>
<evidence type="ECO:0000313" key="4">
    <source>
        <dbReference type="Proteomes" id="UP001272137"/>
    </source>
</evidence>
<dbReference type="InterPro" id="IPR048390">
    <property type="entry name" value="Gp34_trimer"/>
</dbReference>
<dbReference type="AlphaFoldDB" id="A0AAW9CMG2"/>
<feature type="compositionally biased region" description="Polar residues" evidence="1">
    <location>
        <begin position="572"/>
        <end position="585"/>
    </location>
</feature>
<feature type="domain" description="Long-tail fiber proximal subunit trimerization" evidence="2">
    <location>
        <begin position="160"/>
        <end position="223"/>
    </location>
</feature>
<dbReference type="SUPFAM" id="SSF88874">
    <property type="entry name" value="Receptor-binding domain of short tail fibre protein gp12"/>
    <property type="match status" value="1"/>
</dbReference>
<reference evidence="3" key="1">
    <citation type="submission" date="2018-08" db="EMBL/GenBank/DDBJ databases">
        <title>Identification of Burkholderia cepacia strains that express a Burkholderia pseudomallei-like capsular polysaccharide.</title>
        <authorList>
            <person name="Burtnick M.N."/>
            <person name="Vongsouvath M."/>
            <person name="Newton P."/>
            <person name="Wuthiekanun V."/>
            <person name="Limmathurotsakul D."/>
            <person name="Brett P.J."/>
            <person name="Chantratita N."/>
            <person name="Dance D.A."/>
        </authorList>
    </citation>
    <scope>NUCLEOTIDE SEQUENCE</scope>
    <source>
        <strain evidence="3">SBXCC001</strain>
    </source>
</reference>
<evidence type="ECO:0000313" key="3">
    <source>
        <dbReference type="EMBL" id="MDW9252053.1"/>
    </source>
</evidence>
<feature type="region of interest" description="Disordered" evidence="1">
    <location>
        <begin position="572"/>
        <end position="611"/>
    </location>
</feature>
<dbReference type="KEGG" id="btha:DR62_5577"/>
<dbReference type="RefSeq" id="WP_009907012.1">
    <property type="nucleotide sequence ID" value="NZ_CP008915.2"/>
</dbReference>
<feature type="compositionally biased region" description="Basic and acidic residues" evidence="1">
    <location>
        <begin position="594"/>
        <end position="607"/>
    </location>
</feature>
<evidence type="ECO:0000259" key="2">
    <source>
        <dbReference type="Pfam" id="PF21446"/>
    </source>
</evidence>
<dbReference type="InterPro" id="IPR037053">
    <property type="entry name" value="Phage_tail_collar_dom_sf"/>
</dbReference>
<dbReference type="Gene3D" id="3.90.1340.10">
    <property type="entry name" value="Phage tail collar domain"/>
    <property type="match status" value="1"/>
</dbReference>
<comment type="caution">
    <text evidence="3">The sequence shown here is derived from an EMBL/GenBank/DDBJ whole genome shotgun (WGS) entry which is preliminary data.</text>
</comment>
<accession>A0AAW9CMG2</accession>
<proteinExistence type="predicted"/>
<protein>
    <submittedName>
        <fullName evidence="3">Phage Tail Collar domain protein</fullName>
    </submittedName>
</protein>
<sequence length="654" mass="69020">MSKLVETSRWEEDIYQIETSDPVEGGPDGISNLQARQLVNRTRYLKDDIERRDKGRVLKAGDTMEGALLGKTGPATPNNERNAGFGFANDPDTGLFSPSDGVLQLASQGLPAVVLSNDGGVRAGAAGPVVLVTGNAERVRVTKEGRALVGTADDNGRDALQVRGNASASNGVIAGGLDRGDGGQLRACGNQYGAFIRNDDVAVYLMSTKKGDPLGSWSDWRPLSWSLESGKVLIDGNGSGAVFGGTADFTGDLAVGRNTSEGHMRLGPVDGYFYASKQSIGWWSPTIGSYQYIFADRTFRVDGKAVWHEGSLTPLDLNRGGTLKGQLTLDPGARIMLAEGSAAFPSLTFANDGAPDTGLFHIADGHFAVSSNGAQTVHFAPDGTYFDKPAFGGHPNAGDRSNRVATTQWIAGELASAMVGQIVFEMRTAARAGYLKCNGALVKRADYPALWAYAQGSGALVAEKDWMSGNFGCFSDGDGSATFRIPELRGEFLRCWDDGRGSDADRKIGTWQDSMNRTHGHAAGADGVGDHGHNAWTDNQGWHGHHGWTGTNGNHNHNNDIFSRLLRPPYNGSLTGSDTAGSGSEQAVGGGDSADIRWAGDHNHEFNTEGAGTHAHNVGVAASGAHSHAIHVAADGGNEARPRNLAVLAMIRAY</sequence>
<organism evidence="3 4">
    <name type="scientific">Burkholderia thailandensis</name>
    <dbReference type="NCBI Taxonomy" id="57975"/>
    <lineage>
        <taxon>Bacteria</taxon>
        <taxon>Pseudomonadati</taxon>
        <taxon>Pseudomonadota</taxon>
        <taxon>Betaproteobacteria</taxon>
        <taxon>Burkholderiales</taxon>
        <taxon>Burkholderiaceae</taxon>
        <taxon>Burkholderia</taxon>
        <taxon>pseudomallei group</taxon>
    </lineage>
</organism>
<name>A0AAW9CMG2_BURTH</name>